<feature type="compositionally biased region" description="Polar residues" evidence="1">
    <location>
        <begin position="216"/>
        <end position="227"/>
    </location>
</feature>
<dbReference type="InterPro" id="IPR029021">
    <property type="entry name" value="Prot-tyrosine_phosphatase-like"/>
</dbReference>
<organism evidence="4 5">
    <name type="scientific">Hymenolepis diminuta</name>
    <name type="common">Rat tapeworm</name>
    <dbReference type="NCBI Taxonomy" id="6216"/>
    <lineage>
        <taxon>Eukaryota</taxon>
        <taxon>Metazoa</taxon>
        <taxon>Spiralia</taxon>
        <taxon>Lophotrochozoa</taxon>
        <taxon>Platyhelminthes</taxon>
        <taxon>Cestoda</taxon>
        <taxon>Eucestoda</taxon>
        <taxon>Cyclophyllidea</taxon>
        <taxon>Hymenolepididae</taxon>
        <taxon>Hymenolepis</taxon>
    </lineage>
</organism>
<dbReference type="SMART" id="SM00404">
    <property type="entry name" value="PTPc_motif"/>
    <property type="match status" value="1"/>
</dbReference>
<feature type="region of interest" description="Disordered" evidence="1">
    <location>
        <begin position="216"/>
        <end position="254"/>
    </location>
</feature>
<protein>
    <recommendedName>
        <fullName evidence="6">Protein-tyrosine-phosphatase</fullName>
    </recommendedName>
</protein>
<dbReference type="PANTHER" id="PTHR19134:SF449">
    <property type="entry name" value="TYROSINE-PROTEIN PHOSPHATASE 1"/>
    <property type="match status" value="1"/>
</dbReference>
<evidence type="ECO:0008006" key="6">
    <source>
        <dbReference type="Google" id="ProtNLM"/>
    </source>
</evidence>
<evidence type="ECO:0000259" key="2">
    <source>
        <dbReference type="PROSITE" id="PS50055"/>
    </source>
</evidence>
<proteinExistence type="predicted"/>
<dbReference type="PROSITE" id="PS00383">
    <property type="entry name" value="TYR_PHOSPHATASE_1"/>
    <property type="match status" value="1"/>
</dbReference>
<dbReference type="EMBL" id="CABIJS010000688">
    <property type="protein sequence ID" value="VUZ55186.1"/>
    <property type="molecule type" value="Genomic_DNA"/>
</dbReference>
<dbReference type="Gene3D" id="3.90.190.10">
    <property type="entry name" value="Protein tyrosine phosphatase superfamily"/>
    <property type="match status" value="1"/>
</dbReference>
<reference evidence="4 5" key="1">
    <citation type="submission" date="2019-07" db="EMBL/GenBank/DDBJ databases">
        <authorList>
            <person name="Jastrzebski P J."/>
            <person name="Paukszto L."/>
            <person name="Jastrzebski P J."/>
        </authorList>
    </citation>
    <scope>NUCLEOTIDE SEQUENCE [LARGE SCALE GENOMIC DNA]</scope>
    <source>
        <strain evidence="4 5">WMS-il1</strain>
    </source>
</reference>
<dbReference type="InterPro" id="IPR016130">
    <property type="entry name" value="Tyr_Pase_AS"/>
</dbReference>
<keyword evidence="5" id="KW-1185">Reference proteome</keyword>
<evidence type="ECO:0000259" key="3">
    <source>
        <dbReference type="PROSITE" id="PS50056"/>
    </source>
</evidence>
<dbReference type="CDD" id="cd00047">
    <property type="entry name" value="PTPc"/>
    <property type="match status" value="1"/>
</dbReference>
<sequence>MAPSNAFFSISSRNEEDTKEKCARYWPSDSNKGAVETFTSGRHTVTVVHLEIELLETGVRRVFTIRPHDEKDPWTVTQIQTFVWNDYQCMNMDKFYELLQKHMELNAKYPIGEYGPPVVHCSAGVGRTGTFICGRFLLEQLRKDPSKIDVVGTVLALRRWRMHMVQNENQLTFLFRFVLYVIDKENLRPTNRTPPPVPPRYNEASAVYANLYSAQQNGDLTRTTSPPRYNEVIDMKNTKRPGSDEDGSVKPLSV</sequence>
<dbReference type="SUPFAM" id="SSF52799">
    <property type="entry name" value="(Phosphotyrosine protein) phosphatases II"/>
    <property type="match status" value="1"/>
</dbReference>
<dbReference type="PRINTS" id="PR00700">
    <property type="entry name" value="PRTYPHPHTASE"/>
</dbReference>
<evidence type="ECO:0000313" key="5">
    <source>
        <dbReference type="Proteomes" id="UP000321570"/>
    </source>
</evidence>
<name>A0A564Z6Y4_HYMDI</name>
<dbReference type="PROSITE" id="PS50056">
    <property type="entry name" value="TYR_PHOSPHATASE_2"/>
    <property type="match status" value="1"/>
</dbReference>
<dbReference type="InterPro" id="IPR003595">
    <property type="entry name" value="Tyr_Pase_cat"/>
</dbReference>
<dbReference type="InterPro" id="IPR050348">
    <property type="entry name" value="Protein-Tyr_Phosphatase"/>
</dbReference>
<feature type="domain" description="Tyrosine specific protein phosphatases" evidence="3">
    <location>
        <begin position="93"/>
        <end position="172"/>
    </location>
</feature>
<evidence type="ECO:0000256" key="1">
    <source>
        <dbReference type="SAM" id="MobiDB-lite"/>
    </source>
</evidence>
<evidence type="ECO:0000313" key="4">
    <source>
        <dbReference type="EMBL" id="VUZ55186.1"/>
    </source>
</evidence>
<gene>
    <name evidence="4" type="ORF">WMSIL1_LOCUS13043</name>
</gene>
<dbReference type="InterPro" id="IPR000387">
    <property type="entry name" value="Tyr_Pase_dom"/>
</dbReference>
<accession>A0A564Z6Y4</accession>
<dbReference type="InterPro" id="IPR000242">
    <property type="entry name" value="PTP_cat"/>
</dbReference>
<dbReference type="PROSITE" id="PS50055">
    <property type="entry name" value="TYR_PHOSPHATASE_PTP"/>
    <property type="match status" value="1"/>
</dbReference>
<dbReference type="Proteomes" id="UP000321570">
    <property type="component" value="Unassembled WGS sequence"/>
</dbReference>
<dbReference type="AlphaFoldDB" id="A0A564Z6Y4"/>
<dbReference type="GO" id="GO:0004725">
    <property type="term" value="F:protein tyrosine phosphatase activity"/>
    <property type="evidence" value="ECO:0007669"/>
    <property type="project" value="InterPro"/>
</dbReference>
<dbReference type="PANTHER" id="PTHR19134">
    <property type="entry name" value="RECEPTOR-TYPE TYROSINE-PROTEIN PHOSPHATASE"/>
    <property type="match status" value="1"/>
</dbReference>
<dbReference type="SMART" id="SM00194">
    <property type="entry name" value="PTPc"/>
    <property type="match status" value="1"/>
</dbReference>
<feature type="domain" description="Tyrosine-protein phosphatase" evidence="2">
    <location>
        <begin position="1"/>
        <end position="181"/>
    </location>
</feature>
<dbReference type="Pfam" id="PF00102">
    <property type="entry name" value="Y_phosphatase"/>
    <property type="match status" value="1"/>
</dbReference>
<feature type="compositionally biased region" description="Basic and acidic residues" evidence="1">
    <location>
        <begin position="231"/>
        <end position="243"/>
    </location>
</feature>